<proteinExistence type="inferred from homology"/>
<comment type="similarity">
    <text evidence="2">Belongs to the methyl-accepting chemotaxis (MCP) protein family.</text>
</comment>
<sequence length="573" mass="64084">MIKLKDKLSFRITILFILITLFTVVTLFLMMYTKSNKLLLNNFAMRANKIAKVVIEDIDKETFNKLQVKEDKELQGHKKMRQYFKTTKRLVGARYLYGMKKNKDGKYVYVIDGMPDNDENKSEIGDVAEGLDESLNKLYETGEVQAGKMEISKWGVLVANYYPIKDNSGQVIGALGVDYNIKDEYDAFQKMKVEIIIVCIVLMIITSGIGIIISRNIANPIVDISNKSNSVANHDLTVEKSKVKVFGELKLLSDSFYILVENNKKLINKLGNIIDKVSETSKVIANSSNEVTSSSEEISMKIQEIAEGANNEAEHVTEGVERANDFSRRIDEISKKLDNAVVNANNMKNKNGKGMESIRTLESRLNENTEITKTVEEGMRDLVDKSNSIKTIIETIRTIAEQTNLLALNASIEAARAGEHGKGFAVVADEVKNLAEESSNATKEIEKIINQVIDDISFTNVTMEKNQAIVQNANVSLRETKEVFDEMESSVSYVVAEIKSLNEDIDFIDDTKNNLLECIENSSAIAEETAASTEEISSAVEEQTVAIQQVSELTEELNNVVDELSEEIKVFKI</sequence>
<dbReference type="AlphaFoldDB" id="A0A0A0I1T1"/>
<dbReference type="InterPro" id="IPR004089">
    <property type="entry name" value="MCPsignal_dom"/>
</dbReference>
<feature type="domain" description="Methyl-accepting transducer" evidence="5">
    <location>
        <begin position="287"/>
        <end position="537"/>
    </location>
</feature>
<accession>A0A0A0I1T1</accession>
<dbReference type="Proteomes" id="UP000030012">
    <property type="component" value="Unassembled WGS sequence"/>
</dbReference>
<evidence type="ECO:0000313" key="6">
    <source>
        <dbReference type="EMBL" id="KGM95374.1"/>
    </source>
</evidence>
<dbReference type="PANTHER" id="PTHR32089:SF112">
    <property type="entry name" value="LYSOZYME-LIKE PROTEIN-RELATED"/>
    <property type="match status" value="1"/>
</dbReference>
<organism evidence="6 7">
    <name type="scientific">Clostridium novyi A str. 4552</name>
    <dbReference type="NCBI Taxonomy" id="1444289"/>
    <lineage>
        <taxon>Bacteria</taxon>
        <taxon>Bacillati</taxon>
        <taxon>Bacillota</taxon>
        <taxon>Clostridia</taxon>
        <taxon>Eubacteriales</taxon>
        <taxon>Clostridiaceae</taxon>
        <taxon>Clostridium</taxon>
    </lineage>
</organism>
<evidence type="ECO:0000256" key="4">
    <source>
        <dbReference type="SAM" id="Phobius"/>
    </source>
</evidence>
<dbReference type="Gene3D" id="6.10.340.10">
    <property type="match status" value="1"/>
</dbReference>
<evidence type="ECO:0000313" key="7">
    <source>
        <dbReference type="Proteomes" id="UP000030012"/>
    </source>
</evidence>
<dbReference type="Gene3D" id="1.10.287.950">
    <property type="entry name" value="Methyl-accepting chemotaxis protein"/>
    <property type="match status" value="1"/>
</dbReference>
<dbReference type="PROSITE" id="PS50111">
    <property type="entry name" value="CHEMOTAXIS_TRANSDUC_2"/>
    <property type="match status" value="1"/>
</dbReference>
<dbReference type="SUPFAM" id="SSF103190">
    <property type="entry name" value="Sensory domain-like"/>
    <property type="match status" value="1"/>
</dbReference>
<gene>
    <name evidence="6" type="ORF">Z968_09210</name>
</gene>
<evidence type="ECO:0000256" key="3">
    <source>
        <dbReference type="PROSITE-ProRule" id="PRU00284"/>
    </source>
</evidence>
<dbReference type="OrthoDB" id="9804955at2"/>
<evidence type="ECO:0000259" key="5">
    <source>
        <dbReference type="PROSITE" id="PS50111"/>
    </source>
</evidence>
<keyword evidence="4" id="KW-0472">Membrane</keyword>
<dbReference type="SMART" id="SM00283">
    <property type="entry name" value="MA"/>
    <property type="match status" value="1"/>
</dbReference>
<dbReference type="SUPFAM" id="SSF58104">
    <property type="entry name" value="Methyl-accepting chemotaxis protein (MCP) signaling domain"/>
    <property type="match status" value="1"/>
</dbReference>
<dbReference type="InterPro" id="IPR004090">
    <property type="entry name" value="Chemotax_Me-accpt_rcpt"/>
</dbReference>
<dbReference type="CDD" id="cd11386">
    <property type="entry name" value="MCP_signal"/>
    <property type="match status" value="1"/>
</dbReference>
<feature type="transmembrane region" description="Helical" evidence="4">
    <location>
        <begin position="12"/>
        <end position="32"/>
    </location>
</feature>
<protein>
    <submittedName>
        <fullName evidence="6">Chemotaxis protein</fullName>
    </submittedName>
</protein>
<dbReference type="RefSeq" id="WP_039255756.1">
    <property type="nucleotide sequence ID" value="NZ_JENJ01000041.1"/>
</dbReference>
<dbReference type="PRINTS" id="PR00260">
    <property type="entry name" value="CHEMTRNSDUCR"/>
</dbReference>
<reference evidence="6 7" key="1">
    <citation type="submission" date="2014-01" db="EMBL/GenBank/DDBJ databases">
        <title>Plasmidome dynamics in the species complex Clostridium novyi sensu lato converts strains of independent lineages into distinctly different pathogens.</title>
        <authorList>
            <person name="Skarin H."/>
            <person name="Segerman B."/>
        </authorList>
    </citation>
    <scope>NUCLEOTIDE SEQUENCE [LARGE SCALE GENOMIC DNA]</scope>
    <source>
        <strain evidence="6 7">4552</strain>
    </source>
</reference>
<dbReference type="GO" id="GO:0006935">
    <property type="term" value="P:chemotaxis"/>
    <property type="evidence" value="ECO:0007669"/>
    <property type="project" value="InterPro"/>
</dbReference>
<dbReference type="GO" id="GO:0007165">
    <property type="term" value="P:signal transduction"/>
    <property type="evidence" value="ECO:0007669"/>
    <property type="project" value="UniProtKB-KW"/>
</dbReference>
<dbReference type="GO" id="GO:0016020">
    <property type="term" value="C:membrane"/>
    <property type="evidence" value="ECO:0007669"/>
    <property type="project" value="InterPro"/>
</dbReference>
<evidence type="ECO:0000256" key="1">
    <source>
        <dbReference type="ARBA" id="ARBA00023224"/>
    </source>
</evidence>
<feature type="transmembrane region" description="Helical" evidence="4">
    <location>
        <begin position="195"/>
        <end position="213"/>
    </location>
</feature>
<keyword evidence="4" id="KW-1133">Transmembrane helix</keyword>
<dbReference type="EMBL" id="JENJ01000041">
    <property type="protein sequence ID" value="KGM95374.1"/>
    <property type="molecule type" value="Genomic_DNA"/>
</dbReference>
<dbReference type="Pfam" id="PF00015">
    <property type="entry name" value="MCPsignal"/>
    <property type="match status" value="1"/>
</dbReference>
<keyword evidence="1 3" id="KW-0807">Transducer</keyword>
<comment type="caution">
    <text evidence="6">The sequence shown here is derived from an EMBL/GenBank/DDBJ whole genome shotgun (WGS) entry which is preliminary data.</text>
</comment>
<evidence type="ECO:0000256" key="2">
    <source>
        <dbReference type="ARBA" id="ARBA00029447"/>
    </source>
</evidence>
<keyword evidence="4" id="KW-0812">Transmembrane</keyword>
<dbReference type="InterPro" id="IPR029151">
    <property type="entry name" value="Sensor-like_sf"/>
</dbReference>
<name>A0A0A0I1T1_CLONO</name>
<dbReference type="PANTHER" id="PTHR32089">
    <property type="entry name" value="METHYL-ACCEPTING CHEMOTAXIS PROTEIN MCPB"/>
    <property type="match status" value="1"/>
</dbReference>
<dbReference type="GO" id="GO:0004888">
    <property type="term" value="F:transmembrane signaling receptor activity"/>
    <property type="evidence" value="ECO:0007669"/>
    <property type="project" value="InterPro"/>
</dbReference>